<dbReference type="GO" id="GO:0006730">
    <property type="term" value="P:one-carbon metabolic process"/>
    <property type="evidence" value="ECO:0007669"/>
    <property type="project" value="UniProtKB-KW"/>
</dbReference>
<evidence type="ECO:0000256" key="4">
    <source>
        <dbReference type="ARBA" id="ARBA00023002"/>
    </source>
</evidence>
<dbReference type="Proteomes" id="UP000294656">
    <property type="component" value="Unassembled WGS sequence"/>
</dbReference>
<dbReference type="InterPro" id="IPR002347">
    <property type="entry name" value="SDR_fam"/>
</dbReference>
<dbReference type="InterPro" id="IPR020904">
    <property type="entry name" value="Sc_DH/Rdtase_CS"/>
</dbReference>
<dbReference type="Gene3D" id="3.40.50.720">
    <property type="entry name" value="NAD(P)-binding Rossmann-like Domain"/>
    <property type="match status" value="1"/>
</dbReference>
<evidence type="ECO:0000256" key="5">
    <source>
        <dbReference type="ARBA" id="ARBA00037508"/>
    </source>
</evidence>
<dbReference type="Pfam" id="PF00106">
    <property type="entry name" value="adh_short"/>
    <property type="match status" value="1"/>
</dbReference>
<keyword evidence="2" id="KW-0554">One-carbon metabolism</keyword>
<comment type="catalytic activity">
    <reaction evidence="10">
        <text>(6S)-5,6,7,8-tetrahydrofolate + NADP(+) = 7,8-dihydrofolate + NADPH + H(+)</text>
        <dbReference type="Rhea" id="RHEA:15009"/>
        <dbReference type="ChEBI" id="CHEBI:15378"/>
        <dbReference type="ChEBI" id="CHEBI:57451"/>
        <dbReference type="ChEBI" id="CHEBI:57453"/>
        <dbReference type="ChEBI" id="CHEBI:57783"/>
        <dbReference type="ChEBI" id="CHEBI:58349"/>
        <dbReference type="EC" id="1.5.1.3"/>
    </reaction>
</comment>
<comment type="similarity">
    <text evidence="6">Belongs to the short-chain dehydrogenases/reductases (SDR) family. FolM subfamily.</text>
</comment>
<dbReference type="GO" id="GO:0004146">
    <property type="term" value="F:dihydrofolate reductase activity"/>
    <property type="evidence" value="ECO:0007669"/>
    <property type="project" value="UniProtKB-EC"/>
</dbReference>
<evidence type="ECO:0000256" key="3">
    <source>
        <dbReference type="ARBA" id="ARBA00022857"/>
    </source>
</evidence>
<protein>
    <recommendedName>
        <fullName evidence="8">Dihydromonapterin reductase</fullName>
        <ecNumber evidence="1">1.5.1.3</ecNumber>
        <ecNumber evidence="7">1.5.1.50</ecNumber>
    </recommendedName>
    <alternativeName>
        <fullName evidence="9">Dihydrofolate reductase</fullName>
    </alternativeName>
</protein>
<keyword evidence="13" id="KW-1185">Reference proteome</keyword>
<dbReference type="EC" id="1.5.1.3" evidence="1"/>
<evidence type="ECO:0000256" key="2">
    <source>
        <dbReference type="ARBA" id="ARBA00022563"/>
    </source>
</evidence>
<dbReference type="PROSITE" id="PS00061">
    <property type="entry name" value="ADH_SHORT"/>
    <property type="match status" value="1"/>
</dbReference>
<organism evidence="12 13">
    <name type="scientific">Marinomonas balearica</name>
    <dbReference type="NCBI Taxonomy" id="491947"/>
    <lineage>
        <taxon>Bacteria</taxon>
        <taxon>Pseudomonadati</taxon>
        <taxon>Pseudomonadota</taxon>
        <taxon>Gammaproteobacteria</taxon>
        <taxon>Oceanospirillales</taxon>
        <taxon>Oceanospirillaceae</taxon>
        <taxon>Marinomonas</taxon>
    </lineage>
</organism>
<dbReference type="OrthoDB" id="9793499at2"/>
<comment type="caution">
    <text evidence="12">The sequence shown here is derived from an EMBL/GenBank/DDBJ whole genome shotgun (WGS) entry which is preliminary data.</text>
</comment>
<dbReference type="NCBIfam" id="NF005066">
    <property type="entry name" value="PRK06483.1"/>
    <property type="match status" value="1"/>
</dbReference>
<evidence type="ECO:0000256" key="8">
    <source>
        <dbReference type="ARBA" id="ARBA00039631"/>
    </source>
</evidence>
<proteinExistence type="inferred from homology"/>
<comment type="catalytic activity">
    <reaction evidence="11">
        <text>7,8-dihydromonapterin + NADPH + H(+) = 5,6,7,8-tetrahydromonapterin + NADP(+)</text>
        <dbReference type="Rhea" id="RHEA:34847"/>
        <dbReference type="ChEBI" id="CHEBI:15378"/>
        <dbReference type="ChEBI" id="CHEBI:57783"/>
        <dbReference type="ChEBI" id="CHEBI:58349"/>
        <dbReference type="ChEBI" id="CHEBI:71175"/>
        <dbReference type="ChEBI" id="CHEBI:71177"/>
        <dbReference type="EC" id="1.5.1.50"/>
    </reaction>
</comment>
<evidence type="ECO:0000256" key="10">
    <source>
        <dbReference type="ARBA" id="ARBA00048873"/>
    </source>
</evidence>
<evidence type="ECO:0000256" key="6">
    <source>
        <dbReference type="ARBA" id="ARBA00038212"/>
    </source>
</evidence>
<dbReference type="PANTHER" id="PTHR43639:SF6">
    <property type="entry name" value="DIHYDROMONAPTERIN REDUCTASE"/>
    <property type="match status" value="1"/>
</dbReference>
<keyword evidence="4" id="KW-0560">Oxidoreductase</keyword>
<reference evidence="12 13" key="1">
    <citation type="submission" date="2019-03" db="EMBL/GenBank/DDBJ databases">
        <title>Genomic Encyclopedia of Type Strains, Phase III (KMG-III): the genomes of soil and plant-associated and newly described type strains.</title>
        <authorList>
            <person name="Whitman W."/>
        </authorList>
    </citation>
    <scope>NUCLEOTIDE SEQUENCE [LARGE SCALE GENOMIC DNA]</scope>
    <source>
        <strain evidence="12 13">CECT 7378</strain>
    </source>
</reference>
<evidence type="ECO:0000256" key="9">
    <source>
        <dbReference type="ARBA" id="ARBA00042299"/>
    </source>
</evidence>
<dbReference type="RefSeq" id="WP_133502319.1">
    <property type="nucleotide sequence ID" value="NZ_SNXC01000009.1"/>
</dbReference>
<evidence type="ECO:0000313" key="12">
    <source>
        <dbReference type="EMBL" id="TDO99461.1"/>
    </source>
</evidence>
<evidence type="ECO:0000256" key="1">
    <source>
        <dbReference type="ARBA" id="ARBA00012856"/>
    </source>
</evidence>
<dbReference type="InterPro" id="IPR036291">
    <property type="entry name" value="NAD(P)-bd_dom_sf"/>
</dbReference>
<comment type="function">
    <text evidence="5">Catalyzes the reduction of dihydromonapterin to tetrahydromonapterin. Also has lower activity with dihydrofolate.</text>
</comment>
<keyword evidence="3" id="KW-0521">NADP</keyword>
<dbReference type="EC" id="1.5.1.50" evidence="7"/>
<evidence type="ECO:0000256" key="11">
    <source>
        <dbReference type="ARBA" id="ARBA00049376"/>
    </source>
</evidence>
<accession>A0A4R6MCS2</accession>
<dbReference type="PANTHER" id="PTHR43639">
    <property type="entry name" value="OXIDOREDUCTASE, SHORT-CHAIN DEHYDROGENASE/REDUCTASE FAMILY (AFU_ORTHOLOGUE AFUA_5G02870)"/>
    <property type="match status" value="1"/>
</dbReference>
<evidence type="ECO:0000313" key="13">
    <source>
        <dbReference type="Proteomes" id="UP000294656"/>
    </source>
</evidence>
<dbReference type="SUPFAM" id="SSF51735">
    <property type="entry name" value="NAD(P)-binding Rossmann-fold domains"/>
    <property type="match status" value="1"/>
</dbReference>
<gene>
    <name evidence="12" type="ORF">DFP79_0443</name>
</gene>
<dbReference type="PRINTS" id="PR00081">
    <property type="entry name" value="GDHRDH"/>
</dbReference>
<sequence>MQEKLPILITGGTQRLGLAITLSLVKAGYELIVTYRTPKESIDVLQKMGVKCIRTDFEKSSSVAELVDIVAQEYGMLRAVIHNASDWLAEDDVPCSELMDRMFKVHVNAPYQINIGLSDLLMKGSSNDENQGADIIHFTDYVVEKGSDKHIAYSASKAALANLTLSFAKKLSPQVKVNSIAPSLLKFNDEDDEEYRAKALAKSLLQIEPGEQEAVAAVEYILSSRYMTGRTIALDGGRHLA</sequence>
<dbReference type="EMBL" id="SNXC01000009">
    <property type="protein sequence ID" value="TDO99461.1"/>
    <property type="molecule type" value="Genomic_DNA"/>
</dbReference>
<dbReference type="AlphaFoldDB" id="A0A4R6MCS2"/>
<name>A0A4R6MCS2_9GAMM</name>
<evidence type="ECO:0000256" key="7">
    <source>
        <dbReference type="ARBA" id="ARBA00039145"/>
    </source>
</evidence>